<dbReference type="Pfam" id="PF19993">
    <property type="entry name" value="DO-GTPase2"/>
    <property type="match status" value="1"/>
</dbReference>
<evidence type="ECO:0000313" key="6">
    <source>
        <dbReference type="Proteomes" id="UP000528608"/>
    </source>
</evidence>
<organism evidence="4 5">
    <name type="scientific">Streptomyces eurocidicus</name>
    <name type="common">Streptoverticillium eurocidicus</name>
    <dbReference type="NCBI Taxonomy" id="66423"/>
    <lineage>
        <taxon>Bacteria</taxon>
        <taxon>Bacillati</taxon>
        <taxon>Actinomycetota</taxon>
        <taxon>Actinomycetes</taxon>
        <taxon>Kitasatosporales</taxon>
        <taxon>Streptomycetaceae</taxon>
        <taxon>Streptomyces</taxon>
    </lineage>
</organism>
<keyword evidence="1" id="KW-1133">Transmembrane helix</keyword>
<evidence type="ECO:0000313" key="3">
    <source>
        <dbReference type="EMBL" id="MBB5121308.1"/>
    </source>
</evidence>
<reference evidence="3 6" key="3">
    <citation type="submission" date="2020-08" db="EMBL/GenBank/DDBJ databases">
        <title>Genomic Encyclopedia of Type Strains, Phase III (KMG-III): the genomes of soil and plant-associated and newly described type strains.</title>
        <authorList>
            <person name="Whitman W."/>
        </authorList>
    </citation>
    <scope>NUCLEOTIDE SEQUENCE [LARGE SCALE GENOMIC DNA]</scope>
    <source>
        <strain evidence="3 6">CECT 3259</strain>
    </source>
</reference>
<dbReference type="RefSeq" id="WP_102919473.1">
    <property type="nucleotide sequence ID" value="NZ_JACHJF010000017.1"/>
</dbReference>
<keyword evidence="1" id="KW-0812">Transmembrane</keyword>
<dbReference type="Proteomes" id="UP000235945">
    <property type="component" value="Unassembled WGS sequence"/>
</dbReference>
<name>A0A2N8NUP7_STREU</name>
<keyword evidence="5" id="KW-1185">Reference proteome</keyword>
<sequence>MAEIFLFVLVPLVFLAGLAAYLPFVPVIAALRALALVMQILTGYGRTLVGVVYRRTPEFRTLPPYRPQDERVKAYRNYFFGPAFRDLRQLLTLARRSSVTTVGDSFRAVTSRQFVAPAHHRALTVPYGLTLHLGLCAGTVLALLPVGLLVVLHALLIALLAGGARLLAGTLRAVDRAVLGMKRLHTGMLCPHCFERVPYPAYDCPSPTCRRRHADIRPGTYGVWRRRCECGQRMPTLLILMSRDARLQAYCVHPHCGKPMNTDAGHMPEVVIPLIGGQAAGKTQLMAAMLLALEHAAAGGGPAITLADEESDAEYQVLREVLRMRGHTRATQKTLPRAHSFVLGAGRSQRLVHLFDTAGERFVDRDDTDALRYARAARTFVFVLDPMAVKAFWTALEPPPGPLLDHTLGSTVDPEEVFARSVQAVAAMGAPLSRSRLAVAISKTDLLAEHGLAPAHPGDSDGARTWLRQALGLHSLVQAMELNFREVRFFHTAAVANEETGVDGSVTRFVEWCLRG</sequence>
<gene>
    <name evidence="4" type="ORF">AF335_18140</name>
    <name evidence="3" type="ORF">FHS36_004762</name>
</gene>
<keyword evidence="1" id="KW-0472">Membrane</keyword>
<reference evidence="4" key="1">
    <citation type="submission" date="2015-07" db="EMBL/GenBank/DDBJ databases">
        <authorList>
            <person name="Noorani M."/>
        </authorList>
    </citation>
    <scope>NUCLEOTIDE SEQUENCE [LARGE SCALE GENOMIC DNA]</scope>
    <source>
        <strain evidence="4">ATCC 27428</strain>
    </source>
</reference>
<reference evidence="5" key="2">
    <citation type="submission" date="2015-07" db="EMBL/GenBank/DDBJ databases">
        <authorList>
            <person name="Graham D.E."/>
            <person name="Giannone R.J."/>
            <person name="Gulvik C.A."/>
            <person name="Hettich R.L."/>
            <person name="Klingeman D.M."/>
            <person name="Mahan K.M."/>
            <person name="Parry R.J."/>
            <person name="Spain J.C."/>
        </authorList>
    </citation>
    <scope>NUCLEOTIDE SEQUENCE [LARGE SCALE GENOMIC DNA]</scope>
    <source>
        <strain evidence="5">ATCC 27428</strain>
    </source>
</reference>
<feature type="domain" description="Double-GTPase 2" evidence="2">
    <location>
        <begin position="271"/>
        <end position="504"/>
    </location>
</feature>
<dbReference type="AlphaFoldDB" id="A0A2N8NUP7"/>
<dbReference type="EMBL" id="LGUI01000005">
    <property type="protein sequence ID" value="PNE32497.1"/>
    <property type="molecule type" value="Genomic_DNA"/>
</dbReference>
<evidence type="ECO:0000313" key="5">
    <source>
        <dbReference type="Proteomes" id="UP000235945"/>
    </source>
</evidence>
<evidence type="ECO:0000313" key="4">
    <source>
        <dbReference type="EMBL" id="PNE32497.1"/>
    </source>
</evidence>
<dbReference type="InterPro" id="IPR045528">
    <property type="entry name" value="DO-GTPase2"/>
</dbReference>
<feature type="transmembrane region" description="Helical" evidence="1">
    <location>
        <begin position="29"/>
        <end position="53"/>
    </location>
</feature>
<comment type="caution">
    <text evidence="4">The sequence shown here is derived from an EMBL/GenBank/DDBJ whole genome shotgun (WGS) entry which is preliminary data.</text>
</comment>
<evidence type="ECO:0000256" key="1">
    <source>
        <dbReference type="SAM" id="Phobius"/>
    </source>
</evidence>
<feature type="transmembrane region" description="Helical" evidence="1">
    <location>
        <begin position="150"/>
        <end position="174"/>
    </location>
</feature>
<dbReference type="EMBL" id="JACHJF010000017">
    <property type="protein sequence ID" value="MBB5121308.1"/>
    <property type="molecule type" value="Genomic_DNA"/>
</dbReference>
<proteinExistence type="predicted"/>
<dbReference type="Proteomes" id="UP000528608">
    <property type="component" value="Unassembled WGS sequence"/>
</dbReference>
<dbReference type="OrthoDB" id="2990125at2"/>
<protein>
    <recommendedName>
        <fullName evidence="2">Double-GTPase 2 domain-containing protein</fullName>
    </recommendedName>
</protein>
<evidence type="ECO:0000259" key="2">
    <source>
        <dbReference type="Pfam" id="PF19993"/>
    </source>
</evidence>
<accession>A0A2N8NUP7</accession>